<dbReference type="PANTHER" id="PTHR43591:SF24">
    <property type="entry name" value="2-METHOXY-6-POLYPRENYL-1,4-BENZOQUINOL METHYLASE, MITOCHONDRIAL"/>
    <property type="match status" value="1"/>
</dbReference>
<evidence type="ECO:0000256" key="1">
    <source>
        <dbReference type="ARBA" id="ARBA00038158"/>
    </source>
</evidence>
<protein>
    <recommendedName>
        <fullName evidence="5">Methyltransferase</fullName>
    </recommendedName>
</protein>
<organism evidence="3 4">
    <name type="scientific">Fusarium sarcochroum</name>
    <dbReference type="NCBI Taxonomy" id="1208366"/>
    <lineage>
        <taxon>Eukaryota</taxon>
        <taxon>Fungi</taxon>
        <taxon>Dikarya</taxon>
        <taxon>Ascomycota</taxon>
        <taxon>Pezizomycotina</taxon>
        <taxon>Sordariomycetes</taxon>
        <taxon>Hypocreomycetidae</taxon>
        <taxon>Hypocreales</taxon>
        <taxon>Nectriaceae</taxon>
        <taxon>Fusarium</taxon>
        <taxon>Fusarium lateritium species complex</taxon>
    </lineage>
</organism>
<dbReference type="OrthoDB" id="2013972at2759"/>
<dbReference type="CDD" id="cd02440">
    <property type="entry name" value="AdoMet_MTases"/>
    <property type="match status" value="1"/>
</dbReference>
<evidence type="ECO:0000256" key="2">
    <source>
        <dbReference type="SAM" id="MobiDB-lite"/>
    </source>
</evidence>
<sequence>MVEPTVNQEPVIVPDDEGEDDRNSSLGSSVTSTSESLRSSILNYRRENGRTYHRYKDGKYNLPNDDIEKQRLDLQHNLFILMLDNRLGLAPPNDPGAEVRRVLDVGTGTGIWAIDYADEYPDTIIIGVDLSPIQPSLYDHKLFSKYTTSLLTPTSVPPNVEFIIDDIEEPWAYSEPFDYVHSRMMTFSIKSWPDLATSIYKNLVPGGYVELLEIDLFAKSDDNTLDESHNLSKLIHLLDEASTKIGRPFQDNKKNKDILRDAGFVGIVETVFKWPTNSWPRDKKHKELGEWNNMNMDNFQGLEALSIAVLTRVLGWSQEEVTTFLAKVRKDLNNRAIHAYWPVYSTYGRRPVK</sequence>
<proteinExistence type="inferred from homology"/>
<evidence type="ECO:0000313" key="4">
    <source>
        <dbReference type="Proteomes" id="UP000622797"/>
    </source>
</evidence>
<name>A0A8H4U8F6_9HYPO</name>
<comment type="similarity">
    <text evidence="1">Belongs to the methyltransferase superfamily. LaeA methyltransferase family.</text>
</comment>
<accession>A0A8H4U8F6</accession>
<dbReference type="SUPFAM" id="SSF53335">
    <property type="entry name" value="S-adenosyl-L-methionine-dependent methyltransferases"/>
    <property type="match status" value="1"/>
</dbReference>
<evidence type="ECO:0008006" key="5">
    <source>
        <dbReference type="Google" id="ProtNLM"/>
    </source>
</evidence>
<feature type="region of interest" description="Disordered" evidence="2">
    <location>
        <begin position="1"/>
        <end position="39"/>
    </location>
</feature>
<dbReference type="InterPro" id="IPR029063">
    <property type="entry name" value="SAM-dependent_MTases_sf"/>
</dbReference>
<comment type="caution">
    <text evidence="3">The sequence shown here is derived from an EMBL/GenBank/DDBJ whole genome shotgun (WGS) entry which is preliminary data.</text>
</comment>
<evidence type="ECO:0000313" key="3">
    <source>
        <dbReference type="EMBL" id="KAF4971459.1"/>
    </source>
</evidence>
<dbReference type="Pfam" id="PF13489">
    <property type="entry name" value="Methyltransf_23"/>
    <property type="match status" value="1"/>
</dbReference>
<dbReference type="Gene3D" id="3.40.50.150">
    <property type="entry name" value="Vaccinia Virus protein VP39"/>
    <property type="match status" value="1"/>
</dbReference>
<feature type="compositionally biased region" description="Low complexity" evidence="2">
    <location>
        <begin position="24"/>
        <end position="39"/>
    </location>
</feature>
<keyword evidence="4" id="KW-1185">Reference proteome</keyword>
<dbReference type="PANTHER" id="PTHR43591">
    <property type="entry name" value="METHYLTRANSFERASE"/>
    <property type="match status" value="1"/>
</dbReference>
<reference evidence="3" key="1">
    <citation type="journal article" date="2020" name="BMC Genomics">
        <title>Correction to: Identification and distribution of gene clusters required for synthesis of sphingolipid metabolism inhibitors in diverse species of the filamentous fungus Fusarium.</title>
        <authorList>
            <person name="Kim H.S."/>
            <person name="Lohmar J.M."/>
            <person name="Busman M."/>
            <person name="Brown D.W."/>
            <person name="Naumann T.A."/>
            <person name="Divon H.H."/>
            <person name="Lysoe E."/>
            <person name="Uhlig S."/>
            <person name="Proctor R.H."/>
        </authorList>
    </citation>
    <scope>NUCLEOTIDE SEQUENCE</scope>
    <source>
        <strain evidence="3">NRRL 20472</strain>
    </source>
</reference>
<gene>
    <name evidence="3" type="ORF">FSARC_1687</name>
</gene>
<dbReference type="GO" id="GO:0008168">
    <property type="term" value="F:methyltransferase activity"/>
    <property type="evidence" value="ECO:0007669"/>
    <property type="project" value="TreeGrafter"/>
</dbReference>
<dbReference type="Proteomes" id="UP000622797">
    <property type="component" value="Unassembled WGS sequence"/>
</dbReference>
<dbReference type="AlphaFoldDB" id="A0A8H4U8F6"/>
<reference evidence="3" key="2">
    <citation type="submission" date="2020-05" db="EMBL/GenBank/DDBJ databases">
        <authorList>
            <person name="Kim H.-S."/>
            <person name="Proctor R.H."/>
            <person name="Brown D.W."/>
        </authorList>
    </citation>
    <scope>NUCLEOTIDE SEQUENCE</scope>
    <source>
        <strain evidence="3">NRRL 20472</strain>
    </source>
</reference>
<dbReference type="EMBL" id="JABEXW010000093">
    <property type="protein sequence ID" value="KAF4971459.1"/>
    <property type="molecule type" value="Genomic_DNA"/>
</dbReference>